<organism evidence="2 3">
    <name type="scientific">Vitis vinifera</name>
    <name type="common">Grape</name>
    <dbReference type="NCBI Taxonomy" id="29760"/>
    <lineage>
        <taxon>Eukaryota</taxon>
        <taxon>Viridiplantae</taxon>
        <taxon>Streptophyta</taxon>
        <taxon>Embryophyta</taxon>
        <taxon>Tracheophyta</taxon>
        <taxon>Spermatophyta</taxon>
        <taxon>Magnoliopsida</taxon>
        <taxon>eudicotyledons</taxon>
        <taxon>Gunneridae</taxon>
        <taxon>Pentapetalae</taxon>
        <taxon>rosids</taxon>
        <taxon>Vitales</taxon>
        <taxon>Vitaceae</taxon>
        <taxon>Viteae</taxon>
        <taxon>Vitis</taxon>
    </lineage>
</organism>
<keyword evidence="1" id="KW-0472">Membrane</keyword>
<keyword evidence="1" id="KW-1133">Transmembrane helix</keyword>
<dbReference type="EMBL" id="QGNW01000213">
    <property type="protein sequence ID" value="RVW84614.1"/>
    <property type="molecule type" value="Genomic_DNA"/>
</dbReference>
<evidence type="ECO:0000313" key="3">
    <source>
        <dbReference type="Proteomes" id="UP000288805"/>
    </source>
</evidence>
<evidence type="ECO:0000313" key="2">
    <source>
        <dbReference type="EMBL" id="RVW84614.1"/>
    </source>
</evidence>
<protein>
    <submittedName>
        <fullName evidence="2">Uncharacterized protein</fullName>
    </submittedName>
</protein>
<accession>A0A438HJJ3</accession>
<gene>
    <name evidence="2" type="ORF">CK203_044638</name>
</gene>
<name>A0A438HJJ3_VITVI</name>
<reference evidence="2 3" key="1">
    <citation type="journal article" date="2018" name="PLoS Genet.">
        <title>Population sequencing reveals clonal diversity and ancestral inbreeding in the grapevine cultivar Chardonnay.</title>
        <authorList>
            <person name="Roach M.J."/>
            <person name="Johnson D.L."/>
            <person name="Bohlmann J."/>
            <person name="van Vuuren H.J."/>
            <person name="Jones S.J."/>
            <person name="Pretorius I.S."/>
            <person name="Schmidt S.A."/>
            <person name="Borneman A.R."/>
        </authorList>
    </citation>
    <scope>NUCLEOTIDE SEQUENCE [LARGE SCALE GENOMIC DNA]</scope>
    <source>
        <strain evidence="3">cv. Chardonnay</strain>
        <tissue evidence="2">Leaf</tissue>
    </source>
</reference>
<keyword evidence="1" id="KW-0812">Transmembrane</keyword>
<feature type="transmembrane region" description="Helical" evidence="1">
    <location>
        <begin position="50"/>
        <end position="68"/>
    </location>
</feature>
<dbReference type="AlphaFoldDB" id="A0A438HJJ3"/>
<dbReference type="Proteomes" id="UP000288805">
    <property type="component" value="Unassembled WGS sequence"/>
</dbReference>
<comment type="caution">
    <text evidence="2">The sequence shown here is derived from an EMBL/GenBank/DDBJ whole genome shotgun (WGS) entry which is preliminary data.</text>
</comment>
<proteinExistence type="predicted"/>
<sequence>MERMDHFQTQQDQQTLILREIQQHLGLVPPAPPVAVPSQLQRGPLLSTRGAYYLIIRSLLSFFLFGSLRQVKQRRKAKRSKVKKNQRTAAAVFFALLEHFPKSIFTCYIPFQSSGSQESNASNRVRFGAETRKIWPSEDNCSRFVDNVNDLRSHELSDSCPIGVSVDSCPASAP</sequence>
<evidence type="ECO:0000256" key="1">
    <source>
        <dbReference type="SAM" id="Phobius"/>
    </source>
</evidence>